<proteinExistence type="predicted"/>
<name>X1J7L3_9ZZZZ</name>
<organism evidence="1">
    <name type="scientific">marine sediment metagenome</name>
    <dbReference type="NCBI Taxonomy" id="412755"/>
    <lineage>
        <taxon>unclassified sequences</taxon>
        <taxon>metagenomes</taxon>
        <taxon>ecological metagenomes</taxon>
    </lineage>
</organism>
<reference evidence="1" key="1">
    <citation type="journal article" date="2014" name="Front. Microbiol.">
        <title>High frequency of phylogenetically diverse reductive dehalogenase-homologous genes in deep subseafloor sedimentary metagenomes.</title>
        <authorList>
            <person name="Kawai M."/>
            <person name="Futagami T."/>
            <person name="Toyoda A."/>
            <person name="Takaki Y."/>
            <person name="Nishi S."/>
            <person name="Hori S."/>
            <person name="Arai W."/>
            <person name="Tsubouchi T."/>
            <person name="Morono Y."/>
            <person name="Uchiyama I."/>
            <person name="Ito T."/>
            <person name="Fujiyama A."/>
            <person name="Inagaki F."/>
            <person name="Takami H."/>
        </authorList>
    </citation>
    <scope>NUCLEOTIDE SEQUENCE</scope>
    <source>
        <strain evidence="1">Expedition CK06-06</strain>
    </source>
</reference>
<dbReference type="AlphaFoldDB" id="X1J7L3"/>
<accession>X1J7L3</accession>
<sequence length="29" mass="3341">IILIIIAIAVTIHILTIKTMKKEIRKIKI</sequence>
<dbReference type="EMBL" id="BARU01049067">
    <property type="protein sequence ID" value="GAH90726.1"/>
    <property type="molecule type" value="Genomic_DNA"/>
</dbReference>
<gene>
    <name evidence="1" type="ORF">S03H2_72504</name>
</gene>
<protein>
    <submittedName>
        <fullName evidence="1">Uncharacterized protein</fullName>
    </submittedName>
</protein>
<evidence type="ECO:0000313" key="1">
    <source>
        <dbReference type="EMBL" id="GAH90726.1"/>
    </source>
</evidence>
<feature type="non-terminal residue" evidence="1">
    <location>
        <position position="1"/>
    </location>
</feature>
<comment type="caution">
    <text evidence="1">The sequence shown here is derived from an EMBL/GenBank/DDBJ whole genome shotgun (WGS) entry which is preliminary data.</text>
</comment>